<feature type="binding site" evidence="5">
    <location>
        <position position="99"/>
    </location>
    <ligand>
        <name>[4Fe-4S] cluster</name>
        <dbReference type="ChEBI" id="CHEBI:49883"/>
    </ligand>
</feature>
<evidence type="ECO:0000256" key="2">
    <source>
        <dbReference type="ARBA" id="ARBA00022723"/>
    </source>
</evidence>
<dbReference type="EMBL" id="OBEN01000002">
    <property type="protein sequence ID" value="SNZ12935.1"/>
    <property type="molecule type" value="Genomic_DNA"/>
</dbReference>
<dbReference type="EC" id="1.17.7.4" evidence="5"/>
<feature type="binding site" evidence="5">
    <location>
        <position position="226"/>
    </location>
    <ligand>
        <name>dimethylallyl diphosphate</name>
        <dbReference type="ChEBI" id="CHEBI:57623"/>
    </ligand>
</feature>
<feature type="binding site" evidence="5">
    <location>
        <position position="196"/>
    </location>
    <ligand>
        <name>[4Fe-4S] cluster</name>
        <dbReference type="ChEBI" id="CHEBI:49883"/>
    </ligand>
</feature>
<comment type="function">
    <text evidence="5">Catalyzes the conversion of 1-hydroxy-2-methyl-2-(E)-butenyl 4-diphosphate (HMBPP) into a mixture of isopentenyl diphosphate (IPP) and dimethylallyl diphosphate (DMAPP). Acts in the terminal step of the DOXP/MEP pathway for isoprenoid precursor biosynthesis.</text>
</comment>
<sequence>MVEILIAPHAGFCFGVKRAIHMAEKASQLAKEGKRVFTMGPLIHNPQEVERLRKEGVELLKQEEDLKEGDTVIIRSHGIPPYKERKLRAIGLNIVDATCPYVKAVHEAVVQLSKEGYFVVLVGERNHPEVIGTLGYLQEVGGEGTVVEKREDLLSVLGKDKVGIVAQTTQDEQFFKEVVGEIALWAKEVKIINTICNATSERQEDVYKLAPEVDVMIIIGGKNSGNTRRLYQISKSLNPNTYHIETADEINREWFVGVKKVGITAGASTPDWIIKDVVDKIKLIINYHANTHS</sequence>
<comment type="similarity">
    <text evidence="5">Belongs to the IspH family.</text>
</comment>
<comment type="pathway">
    <text evidence="5">Isoprenoid biosynthesis; isopentenyl diphosphate biosynthesis via DXP pathway; isopentenyl diphosphate from 1-deoxy-D-xylulose 5-phosphate: step 6/6.</text>
</comment>
<dbReference type="AlphaFoldDB" id="A0A285NU01"/>
<feature type="binding site" evidence="5">
    <location>
        <position position="77"/>
    </location>
    <ligand>
        <name>isopentenyl diphosphate</name>
        <dbReference type="ChEBI" id="CHEBI:128769"/>
    </ligand>
</feature>
<keyword evidence="2 5" id="KW-0479">Metal-binding</keyword>
<protein>
    <recommendedName>
        <fullName evidence="5">4-hydroxy-3-methylbut-2-enyl diphosphate reductase</fullName>
        <shortName evidence="5">HMBPP reductase</shortName>
        <ecNumber evidence="5">1.17.7.4</ecNumber>
    </recommendedName>
</protein>
<evidence type="ECO:0000313" key="6">
    <source>
        <dbReference type="EMBL" id="SNZ12935.1"/>
    </source>
</evidence>
<feature type="binding site" evidence="5">
    <location>
        <position position="226"/>
    </location>
    <ligand>
        <name>(2E)-4-hydroxy-3-methylbut-2-enyl diphosphate</name>
        <dbReference type="ChEBI" id="CHEBI:128753"/>
    </ligand>
</feature>
<dbReference type="HAMAP" id="MF_00191">
    <property type="entry name" value="IspH"/>
    <property type="match status" value="1"/>
</dbReference>
<evidence type="ECO:0000256" key="3">
    <source>
        <dbReference type="ARBA" id="ARBA00023004"/>
    </source>
</evidence>
<feature type="binding site" evidence="5">
    <location>
        <position position="224"/>
    </location>
    <ligand>
        <name>dimethylallyl diphosphate</name>
        <dbReference type="ChEBI" id="CHEBI:57623"/>
    </ligand>
</feature>
<organism evidence="6 7">
    <name type="scientific">Hydrogenobacter hydrogenophilus</name>
    <dbReference type="NCBI Taxonomy" id="35835"/>
    <lineage>
        <taxon>Bacteria</taxon>
        <taxon>Pseudomonadati</taxon>
        <taxon>Aquificota</taxon>
        <taxon>Aquificia</taxon>
        <taxon>Aquificales</taxon>
        <taxon>Aquificaceae</taxon>
        <taxon>Hydrogenobacter</taxon>
    </lineage>
</organism>
<keyword evidence="3 5" id="KW-0408">Iron</keyword>
<evidence type="ECO:0000256" key="1">
    <source>
        <dbReference type="ARBA" id="ARBA00022485"/>
    </source>
</evidence>
<feature type="binding site" evidence="5">
    <location>
        <position position="268"/>
    </location>
    <ligand>
        <name>(2E)-4-hydroxy-3-methylbut-2-enyl diphosphate</name>
        <dbReference type="ChEBI" id="CHEBI:128753"/>
    </ligand>
</feature>
<evidence type="ECO:0000256" key="4">
    <source>
        <dbReference type="ARBA" id="ARBA00023014"/>
    </source>
</evidence>
<reference evidence="7" key="1">
    <citation type="submission" date="2017-09" db="EMBL/GenBank/DDBJ databases">
        <authorList>
            <person name="Varghese N."/>
            <person name="Submissions S."/>
        </authorList>
    </citation>
    <scope>NUCLEOTIDE SEQUENCE [LARGE SCALE GENOMIC DNA]</scope>
    <source>
        <strain evidence="7">DSM 2913</strain>
    </source>
</reference>
<feature type="binding site" evidence="5">
    <location>
        <position position="226"/>
    </location>
    <ligand>
        <name>isopentenyl diphosphate</name>
        <dbReference type="ChEBI" id="CHEBI:128769"/>
    </ligand>
</feature>
<name>A0A285NU01_9AQUI</name>
<gene>
    <name evidence="5" type="primary">ispH</name>
    <name evidence="6" type="ORF">SAMN06265353_0559</name>
</gene>
<dbReference type="NCBIfam" id="TIGR00216">
    <property type="entry name" value="ispH_lytB"/>
    <property type="match status" value="1"/>
</dbReference>
<keyword evidence="5" id="KW-0414">Isoprene biosynthesis</keyword>
<feature type="binding site" evidence="5">
    <location>
        <position position="77"/>
    </location>
    <ligand>
        <name>dimethylallyl diphosphate</name>
        <dbReference type="ChEBI" id="CHEBI:57623"/>
    </ligand>
</feature>
<feature type="binding site" evidence="5">
    <location>
        <position position="127"/>
    </location>
    <ligand>
        <name>(2E)-4-hydroxy-3-methylbut-2-enyl diphosphate</name>
        <dbReference type="ChEBI" id="CHEBI:128753"/>
    </ligand>
</feature>
<comment type="cofactor">
    <cofactor evidence="5">
        <name>[4Fe-4S] cluster</name>
        <dbReference type="ChEBI" id="CHEBI:49883"/>
    </cofactor>
    <text evidence="5">Binds 1 [4Fe-4S] cluster per subunit.</text>
</comment>
<feature type="binding site" evidence="5">
    <location>
        <position position="268"/>
    </location>
    <ligand>
        <name>isopentenyl diphosphate</name>
        <dbReference type="ChEBI" id="CHEBI:128769"/>
    </ligand>
</feature>
<dbReference type="Proteomes" id="UP000218627">
    <property type="component" value="Unassembled WGS sequence"/>
</dbReference>
<comment type="catalytic activity">
    <reaction evidence="5">
        <text>dimethylallyl diphosphate + 2 oxidized [2Fe-2S]-[ferredoxin] + H2O = (2E)-4-hydroxy-3-methylbut-2-enyl diphosphate + 2 reduced [2Fe-2S]-[ferredoxin] + 2 H(+)</text>
        <dbReference type="Rhea" id="RHEA:24825"/>
        <dbReference type="Rhea" id="RHEA-COMP:10000"/>
        <dbReference type="Rhea" id="RHEA-COMP:10001"/>
        <dbReference type="ChEBI" id="CHEBI:15377"/>
        <dbReference type="ChEBI" id="CHEBI:15378"/>
        <dbReference type="ChEBI" id="CHEBI:33737"/>
        <dbReference type="ChEBI" id="CHEBI:33738"/>
        <dbReference type="ChEBI" id="CHEBI:57623"/>
        <dbReference type="ChEBI" id="CHEBI:128753"/>
        <dbReference type="EC" id="1.17.7.4"/>
    </reaction>
</comment>
<feature type="binding site" evidence="5">
    <location>
        <position position="44"/>
    </location>
    <ligand>
        <name>isopentenyl diphosphate</name>
        <dbReference type="ChEBI" id="CHEBI:128769"/>
    </ligand>
</feature>
<dbReference type="GO" id="GO:0050992">
    <property type="term" value="P:dimethylallyl diphosphate biosynthetic process"/>
    <property type="evidence" value="ECO:0007669"/>
    <property type="project" value="UniProtKB-UniRule"/>
</dbReference>
<dbReference type="CDD" id="cd13944">
    <property type="entry name" value="lytB_ispH"/>
    <property type="match status" value="1"/>
</dbReference>
<dbReference type="GO" id="GO:0019288">
    <property type="term" value="P:isopentenyl diphosphate biosynthetic process, methylerythritol 4-phosphate pathway"/>
    <property type="evidence" value="ECO:0007669"/>
    <property type="project" value="UniProtKB-UniRule"/>
</dbReference>
<dbReference type="UniPathway" id="UPA00056">
    <property type="reaction ID" value="UER00097"/>
</dbReference>
<dbReference type="Gene3D" id="3.40.50.11270">
    <property type="match status" value="1"/>
</dbReference>
<dbReference type="GO" id="GO:0051539">
    <property type="term" value="F:4 iron, 4 sulfur cluster binding"/>
    <property type="evidence" value="ECO:0007669"/>
    <property type="project" value="UniProtKB-UniRule"/>
</dbReference>
<dbReference type="NCBIfam" id="NF002187">
    <property type="entry name" value="PRK01045.1-1"/>
    <property type="match status" value="1"/>
</dbReference>
<dbReference type="GO" id="GO:0046872">
    <property type="term" value="F:metal ion binding"/>
    <property type="evidence" value="ECO:0007669"/>
    <property type="project" value="UniProtKB-KW"/>
</dbReference>
<dbReference type="PANTHER" id="PTHR30426">
    <property type="entry name" value="4-HYDROXY-3-METHYLBUT-2-ENYL DIPHOSPHATE REDUCTASE"/>
    <property type="match status" value="1"/>
</dbReference>
<feature type="binding site" evidence="5">
    <location>
        <position position="268"/>
    </location>
    <ligand>
        <name>dimethylallyl diphosphate</name>
        <dbReference type="ChEBI" id="CHEBI:57623"/>
    </ligand>
</feature>
<evidence type="ECO:0000256" key="5">
    <source>
        <dbReference type="HAMAP-Rule" id="MF_00191"/>
    </source>
</evidence>
<accession>A0A285NU01</accession>
<proteinExistence type="inferred from homology"/>
<dbReference type="GO" id="GO:0016114">
    <property type="term" value="P:terpenoid biosynthetic process"/>
    <property type="evidence" value="ECO:0007669"/>
    <property type="project" value="UniProtKB-UniRule"/>
</dbReference>
<comment type="pathway">
    <text evidence="5">Isoprenoid biosynthesis; dimethylallyl diphosphate biosynthesis; dimethylallyl diphosphate from (2E)-4-hydroxy-3-methylbutenyl diphosphate: step 1/1.</text>
</comment>
<feature type="binding site" evidence="5">
    <location>
        <position position="13"/>
    </location>
    <ligand>
        <name>[4Fe-4S] cluster</name>
        <dbReference type="ChEBI" id="CHEBI:49883"/>
    </ligand>
</feature>
<dbReference type="OrthoDB" id="9804077at2"/>
<keyword evidence="5" id="KW-0560">Oxidoreductase</keyword>
<keyword evidence="4 5" id="KW-0411">Iron-sulfur</keyword>
<feature type="binding site" evidence="5">
    <location>
        <position position="168"/>
    </location>
    <ligand>
        <name>(2E)-4-hydroxy-3-methylbut-2-enyl diphosphate</name>
        <dbReference type="ChEBI" id="CHEBI:128753"/>
    </ligand>
</feature>
<dbReference type="RefSeq" id="WP_096600900.1">
    <property type="nucleotide sequence ID" value="NZ_OBEN01000002.1"/>
</dbReference>
<feature type="binding site" evidence="5">
    <location>
        <position position="44"/>
    </location>
    <ligand>
        <name>dimethylallyl diphosphate</name>
        <dbReference type="ChEBI" id="CHEBI:57623"/>
    </ligand>
</feature>
<feature type="binding site" evidence="5">
    <location>
        <position position="77"/>
    </location>
    <ligand>
        <name>(2E)-4-hydroxy-3-methylbut-2-enyl diphosphate</name>
        <dbReference type="ChEBI" id="CHEBI:128753"/>
    </ligand>
</feature>
<evidence type="ECO:0000313" key="7">
    <source>
        <dbReference type="Proteomes" id="UP000218627"/>
    </source>
</evidence>
<feature type="binding site" evidence="5">
    <location>
        <position position="44"/>
    </location>
    <ligand>
        <name>(2E)-4-hydroxy-3-methylbut-2-enyl diphosphate</name>
        <dbReference type="ChEBI" id="CHEBI:128753"/>
    </ligand>
</feature>
<feature type="binding site" evidence="5">
    <location>
        <position position="224"/>
    </location>
    <ligand>
        <name>(2E)-4-hydroxy-3-methylbut-2-enyl diphosphate</name>
        <dbReference type="ChEBI" id="CHEBI:128753"/>
    </ligand>
</feature>
<dbReference type="PANTHER" id="PTHR30426:SF0">
    <property type="entry name" value="4-HYDROXY-3-METHYLBUT-2-ENYL DIPHOSPHATE REDUCTASE"/>
    <property type="match status" value="1"/>
</dbReference>
<comment type="catalytic activity">
    <reaction evidence="5">
        <text>isopentenyl diphosphate + 2 oxidized [2Fe-2S]-[ferredoxin] + H2O = (2E)-4-hydroxy-3-methylbut-2-enyl diphosphate + 2 reduced [2Fe-2S]-[ferredoxin] + 2 H(+)</text>
        <dbReference type="Rhea" id="RHEA:24488"/>
        <dbReference type="Rhea" id="RHEA-COMP:10000"/>
        <dbReference type="Rhea" id="RHEA-COMP:10001"/>
        <dbReference type="ChEBI" id="CHEBI:15377"/>
        <dbReference type="ChEBI" id="CHEBI:15378"/>
        <dbReference type="ChEBI" id="CHEBI:33737"/>
        <dbReference type="ChEBI" id="CHEBI:33738"/>
        <dbReference type="ChEBI" id="CHEBI:128753"/>
        <dbReference type="ChEBI" id="CHEBI:128769"/>
        <dbReference type="EC" id="1.17.7.4"/>
    </reaction>
</comment>
<feature type="binding site" evidence="5">
    <location>
        <position position="127"/>
    </location>
    <ligand>
        <name>isopentenyl diphosphate</name>
        <dbReference type="ChEBI" id="CHEBI:128769"/>
    </ligand>
</feature>
<feature type="binding site" evidence="5">
    <location>
        <position position="127"/>
    </location>
    <ligand>
        <name>dimethylallyl diphosphate</name>
        <dbReference type="ChEBI" id="CHEBI:57623"/>
    </ligand>
</feature>
<feature type="active site" description="Proton donor" evidence="5">
    <location>
        <position position="129"/>
    </location>
</feature>
<keyword evidence="1 5" id="KW-0004">4Fe-4S</keyword>
<dbReference type="InterPro" id="IPR003451">
    <property type="entry name" value="LytB/IspH"/>
</dbReference>
<feature type="binding site" evidence="5">
    <location>
        <position position="224"/>
    </location>
    <ligand>
        <name>isopentenyl diphosphate</name>
        <dbReference type="ChEBI" id="CHEBI:128769"/>
    </ligand>
</feature>
<dbReference type="UniPathway" id="UPA00059">
    <property type="reaction ID" value="UER00105"/>
</dbReference>
<comment type="caution">
    <text evidence="5">Lacks conserved residue(s) required for the propagation of feature annotation.</text>
</comment>
<dbReference type="Gene3D" id="3.40.1010.20">
    <property type="entry name" value="4-hydroxy-3-methylbut-2-enyl diphosphate reductase, catalytic domain"/>
    <property type="match status" value="2"/>
</dbReference>
<keyword evidence="7" id="KW-1185">Reference proteome</keyword>
<dbReference type="Pfam" id="PF02401">
    <property type="entry name" value="LYTB"/>
    <property type="match status" value="1"/>
</dbReference>
<dbReference type="GO" id="GO:0051745">
    <property type="term" value="F:4-hydroxy-3-methylbut-2-enyl diphosphate reductase activity"/>
    <property type="evidence" value="ECO:0007669"/>
    <property type="project" value="UniProtKB-UniRule"/>
</dbReference>